<feature type="transmembrane region" description="Helical" evidence="5">
    <location>
        <begin position="12"/>
        <end position="34"/>
    </location>
</feature>
<dbReference type="GO" id="GO:0030416">
    <property type="term" value="P:methylamine metabolic process"/>
    <property type="evidence" value="ECO:0007669"/>
    <property type="project" value="InterPro"/>
</dbReference>
<organism evidence="7">
    <name type="scientific">Eiseniibacteriota bacterium</name>
    <dbReference type="NCBI Taxonomy" id="2212470"/>
    <lineage>
        <taxon>Bacteria</taxon>
        <taxon>Candidatus Eiseniibacteriota</taxon>
    </lineage>
</organism>
<evidence type="ECO:0000256" key="5">
    <source>
        <dbReference type="SAM" id="Phobius"/>
    </source>
</evidence>
<dbReference type="EMBL" id="DSEC01000221">
    <property type="protein sequence ID" value="HER43428.1"/>
    <property type="molecule type" value="Genomic_DNA"/>
</dbReference>
<sequence>SLLFEIPGGAGWRQAVILVSRVILAAVFIYAALQKIDKPLMFADEIAMYGILGPGPLLNLFAIVLPWIELTCGLALLTGVFMRGAALILAVMNLVFIVVISYRTAGIMSAEGTPLKQVYFDCGCGFGATYAWKKLIEDAALLVLSVTILLSPAYRYVVGRRKG</sequence>
<comment type="caution">
    <text evidence="7">The sequence shown here is derived from an EMBL/GenBank/DDBJ whole genome shotgun (WGS) entry which is preliminary data.</text>
</comment>
<keyword evidence="3 5" id="KW-1133">Transmembrane helix</keyword>
<evidence type="ECO:0000256" key="3">
    <source>
        <dbReference type="ARBA" id="ARBA00022989"/>
    </source>
</evidence>
<feature type="transmembrane region" description="Helical" evidence="5">
    <location>
        <begin position="80"/>
        <end position="102"/>
    </location>
</feature>
<reference evidence="7" key="1">
    <citation type="journal article" date="2020" name="mSystems">
        <title>Genome- and Community-Level Interaction Insights into Carbon Utilization and Element Cycling Functions of Hydrothermarchaeota in Hydrothermal Sediment.</title>
        <authorList>
            <person name="Zhou Z."/>
            <person name="Liu Y."/>
            <person name="Xu W."/>
            <person name="Pan J."/>
            <person name="Luo Z.H."/>
            <person name="Li M."/>
        </authorList>
    </citation>
    <scope>NUCLEOTIDE SEQUENCE [LARGE SCALE GENOMIC DNA]</scope>
    <source>
        <strain evidence="7">SpSt-1233</strain>
    </source>
</reference>
<keyword evidence="2 5" id="KW-0812">Transmembrane</keyword>
<comment type="subcellular location">
    <subcellularLocation>
        <location evidence="1">Membrane</location>
        <topology evidence="1">Multi-pass membrane protein</topology>
    </subcellularLocation>
</comment>
<feature type="non-terminal residue" evidence="7">
    <location>
        <position position="1"/>
    </location>
</feature>
<dbReference type="Pfam" id="PF07291">
    <property type="entry name" value="MauE"/>
    <property type="match status" value="1"/>
</dbReference>
<dbReference type="InterPro" id="IPR009908">
    <property type="entry name" value="Methylamine_util_MauE"/>
</dbReference>
<gene>
    <name evidence="7" type="ORF">ENO08_03105</name>
</gene>
<feature type="transmembrane region" description="Helical" evidence="5">
    <location>
        <begin position="139"/>
        <end position="157"/>
    </location>
</feature>
<keyword evidence="4 5" id="KW-0472">Membrane</keyword>
<evidence type="ECO:0000256" key="2">
    <source>
        <dbReference type="ARBA" id="ARBA00022692"/>
    </source>
</evidence>
<proteinExistence type="predicted"/>
<name>A0A7V2F3G6_UNCEI</name>
<protein>
    <submittedName>
        <fullName evidence="7">DoxX family protein</fullName>
    </submittedName>
</protein>
<accession>A0A7V2F3G6</accession>
<dbReference type="Proteomes" id="UP000886069">
    <property type="component" value="Unassembled WGS sequence"/>
</dbReference>
<evidence type="ECO:0000313" key="7">
    <source>
        <dbReference type="EMBL" id="HER43428.1"/>
    </source>
</evidence>
<evidence type="ECO:0000256" key="4">
    <source>
        <dbReference type="ARBA" id="ARBA00023136"/>
    </source>
</evidence>
<evidence type="ECO:0000259" key="6">
    <source>
        <dbReference type="Pfam" id="PF07291"/>
    </source>
</evidence>
<feature type="transmembrane region" description="Helical" evidence="5">
    <location>
        <begin position="46"/>
        <end position="68"/>
    </location>
</feature>
<dbReference type="GO" id="GO:0016020">
    <property type="term" value="C:membrane"/>
    <property type="evidence" value="ECO:0007669"/>
    <property type="project" value="UniProtKB-SubCell"/>
</dbReference>
<feature type="domain" description="Methylamine utilisation protein MauE" evidence="6">
    <location>
        <begin position="14"/>
        <end position="150"/>
    </location>
</feature>
<evidence type="ECO:0000256" key="1">
    <source>
        <dbReference type="ARBA" id="ARBA00004141"/>
    </source>
</evidence>
<dbReference type="AlphaFoldDB" id="A0A7V2F3G6"/>